<evidence type="ECO:0000256" key="2">
    <source>
        <dbReference type="PIRSR" id="PIRSR600760-2"/>
    </source>
</evidence>
<dbReference type="GO" id="GO:0007165">
    <property type="term" value="P:signal transduction"/>
    <property type="evidence" value="ECO:0007669"/>
    <property type="project" value="TreeGrafter"/>
</dbReference>
<keyword evidence="2" id="KW-0460">Magnesium</keyword>
<organism evidence="3 4">
    <name type="scientific">Rickettsia asiatica</name>
    <dbReference type="NCBI Taxonomy" id="238800"/>
    <lineage>
        <taxon>Bacteria</taxon>
        <taxon>Pseudomonadati</taxon>
        <taxon>Pseudomonadota</taxon>
        <taxon>Alphaproteobacteria</taxon>
        <taxon>Rickettsiales</taxon>
        <taxon>Rickettsiaceae</taxon>
        <taxon>Rickettsieae</taxon>
        <taxon>Rickettsia</taxon>
        <taxon>spotted fever group</taxon>
    </lineage>
</organism>
<dbReference type="InterPro" id="IPR000760">
    <property type="entry name" value="Inositol_monophosphatase-like"/>
</dbReference>
<dbReference type="KEGG" id="ras:RAS_03890"/>
<proteinExistence type="inferred from homology"/>
<dbReference type="PRINTS" id="PR00377">
    <property type="entry name" value="IMPHPHTASES"/>
</dbReference>
<dbReference type="GO" id="GO:0006020">
    <property type="term" value="P:inositol metabolic process"/>
    <property type="evidence" value="ECO:0007669"/>
    <property type="project" value="TreeGrafter"/>
</dbReference>
<feature type="binding site" evidence="2">
    <location>
        <position position="85"/>
    </location>
    <ligand>
        <name>Mg(2+)</name>
        <dbReference type="ChEBI" id="CHEBI:18420"/>
        <label>1</label>
        <note>catalytic</note>
    </ligand>
</feature>
<dbReference type="RefSeq" id="WP_147141886.1">
    <property type="nucleotide sequence ID" value="NZ_AP019563.1"/>
</dbReference>
<dbReference type="PANTHER" id="PTHR20854:SF4">
    <property type="entry name" value="INOSITOL-1-MONOPHOSPHATASE-RELATED"/>
    <property type="match status" value="1"/>
</dbReference>
<dbReference type="Proteomes" id="UP000321183">
    <property type="component" value="Chromosome"/>
</dbReference>
<name>A0A510G6S8_9RICK</name>
<keyword evidence="4" id="KW-1185">Reference proteome</keyword>
<dbReference type="GO" id="GO:0008934">
    <property type="term" value="F:inositol monophosphate 1-phosphatase activity"/>
    <property type="evidence" value="ECO:0007669"/>
    <property type="project" value="TreeGrafter"/>
</dbReference>
<evidence type="ECO:0000313" key="3">
    <source>
        <dbReference type="EMBL" id="BBJ31280.1"/>
    </source>
</evidence>
<dbReference type="CDD" id="cd01637">
    <property type="entry name" value="IMPase_like"/>
    <property type="match status" value="1"/>
</dbReference>
<reference evidence="3 4" key="1">
    <citation type="submission" date="2019-04" db="EMBL/GenBank/DDBJ databases">
        <title>Draft genome sequence of Rickettsia asiatica Maytaro1284.</title>
        <authorList>
            <person name="Thu M."/>
            <person name="Qiu Y."/>
            <person name="Nakao R."/>
        </authorList>
    </citation>
    <scope>NUCLEOTIDE SEQUENCE [LARGE SCALE GENOMIC DNA]</scope>
    <source>
        <strain evidence="3 4">Maytaro1284</strain>
    </source>
</reference>
<sequence>MQPITNLLINALRKAVKFLHRDFLELEMLQKNSVRNEEFCKRSYLKLKTLLCEELKKHTQYLFFPEDKFDLNNNYESVFVINPIDSPNNFARSIPFFAISVTYLKRNQEVLTPTSTVIYFPALNEIYYAEKGKGAWIEKNNLNSNYQGLRLRVSDNADLKNCLAIIEDVNHNDLEEIYSGEVKSDYINNMRSFGSPCYAATLVASGKADLICLSLLNFTLYYAFELLIKEAGGIIIDSSDKFIYSNRYIAKKLKKY</sequence>
<feature type="binding site" evidence="2">
    <location>
        <position position="84"/>
    </location>
    <ligand>
        <name>Mg(2+)</name>
        <dbReference type="ChEBI" id="CHEBI:18420"/>
        <label>1</label>
        <note>catalytic</note>
    </ligand>
</feature>
<evidence type="ECO:0000313" key="4">
    <source>
        <dbReference type="Proteomes" id="UP000321183"/>
    </source>
</evidence>
<comment type="cofactor">
    <cofactor evidence="2">
        <name>Mg(2+)</name>
        <dbReference type="ChEBI" id="CHEBI:18420"/>
    </cofactor>
</comment>
<comment type="similarity">
    <text evidence="1">Belongs to the inositol monophosphatase superfamily.</text>
</comment>
<dbReference type="EMBL" id="AP019563">
    <property type="protein sequence ID" value="BBJ31280.1"/>
    <property type="molecule type" value="Genomic_DNA"/>
</dbReference>
<dbReference type="AlphaFoldDB" id="A0A510G6S8"/>
<evidence type="ECO:0000256" key="1">
    <source>
        <dbReference type="ARBA" id="ARBA00009759"/>
    </source>
</evidence>
<dbReference type="SUPFAM" id="SSF56655">
    <property type="entry name" value="Carbohydrate phosphatase"/>
    <property type="match status" value="1"/>
</dbReference>
<dbReference type="PANTHER" id="PTHR20854">
    <property type="entry name" value="INOSITOL MONOPHOSPHATASE"/>
    <property type="match status" value="1"/>
</dbReference>
<protein>
    <submittedName>
        <fullName evidence="3">Inositol monophosphatase</fullName>
    </submittedName>
</protein>
<dbReference type="Pfam" id="PF00459">
    <property type="entry name" value="Inositol_P"/>
    <property type="match status" value="1"/>
</dbReference>
<accession>A0A510G6S8</accession>
<keyword evidence="2" id="KW-0479">Metal-binding</keyword>
<dbReference type="GO" id="GO:0046872">
    <property type="term" value="F:metal ion binding"/>
    <property type="evidence" value="ECO:0007669"/>
    <property type="project" value="UniProtKB-KW"/>
</dbReference>
<dbReference type="Gene3D" id="3.30.540.10">
    <property type="entry name" value="Fructose-1,6-Bisphosphatase, subunit A, domain 1"/>
    <property type="match status" value="1"/>
</dbReference>
<dbReference type="Gene3D" id="3.40.190.80">
    <property type="match status" value="1"/>
</dbReference>
<gene>
    <name evidence="3" type="ORF">RAS_03890</name>
</gene>